<evidence type="ECO:0000313" key="2">
    <source>
        <dbReference type="Proteomes" id="UP000582213"/>
    </source>
</evidence>
<sequence length="37" mass="4336">MKKKMRINNKEEKEAEGHECIGLCCDDLVDINERDDL</sequence>
<reference evidence="1 2" key="1">
    <citation type="submission" date="2020-08" db="EMBL/GenBank/DDBJ databases">
        <title>Genomic Encyclopedia of Type Strains, Phase IV (KMG-IV): sequencing the most valuable type-strain genomes for metagenomic binning, comparative biology and taxonomic classification.</title>
        <authorList>
            <person name="Goeker M."/>
        </authorList>
    </citation>
    <scope>NUCLEOTIDE SEQUENCE [LARGE SCALE GENOMIC DNA]</scope>
    <source>
        <strain evidence="1 2">DSM 12421</strain>
    </source>
</reference>
<comment type="caution">
    <text evidence="1">The sequence shown here is derived from an EMBL/GenBank/DDBJ whole genome shotgun (WGS) entry which is preliminary data.</text>
</comment>
<gene>
    <name evidence="1" type="ORF">HNQ62_001664</name>
</gene>
<dbReference type="AlphaFoldDB" id="A0A7J9RSH8"/>
<proteinExistence type="predicted"/>
<organism evidence="1 2">
    <name type="scientific">Sulfurisphaera ohwakuensis</name>
    <dbReference type="NCBI Taxonomy" id="69656"/>
    <lineage>
        <taxon>Archaea</taxon>
        <taxon>Thermoproteota</taxon>
        <taxon>Thermoprotei</taxon>
        <taxon>Sulfolobales</taxon>
        <taxon>Sulfolobaceae</taxon>
        <taxon>Sulfurisphaera</taxon>
    </lineage>
</organism>
<dbReference type="Proteomes" id="UP000582213">
    <property type="component" value="Unassembled WGS sequence"/>
</dbReference>
<protein>
    <submittedName>
        <fullName evidence="1">Uncharacterized protein</fullName>
    </submittedName>
</protein>
<dbReference type="EMBL" id="JACHFY010000008">
    <property type="protein sequence ID" value="MBB5253893.1"/>
    <property type="molecule type" value="Genomic_DNA"/>
</dbReference>
<accession>A0A7J9RSH8</accession>
<name>A0A7J9RSH8_SULOH</name>
<evidence type="ECO:0000313" key="1">
    <source>
        <dbReference type="EMBL" id="MBB5253893.1"/>
    </source>
</evidence>